<dbReference type="Pfam" id="PF02120">
    <property type="entry name" value="Flg_hook"/>
    <property type="match status" value="1"/>
</dbReference>
<dbReference type="PANTHER" id="PTHR37533">
    <property type="entry name" value="FLAGELLAR HOOK-LENGTH CONTROL PROTEIN"/>
    <property type="match status" value="1"/>
</dbReference>
<evidence type="ECO:0000259" key="2">
    <source>
        <dbReference type="Pfam" id="PF02120"/>
    </source>
</evidence>
<accession>A0A1J5PUC3</accession>
<gene>
    <name evidence="3" type="ORF">GALL_512740</name>
</gene>
<comment type="caution">
    <text evidence="3">The sequence shown here is derived from an EMBL/GenBank/DDBJ whole genome shotgun (WGS) entry which is preliminary data.</text>
</comment>
<name>A0A1J5PUC3_9ZZZZ</name>
<feature type="region of interest" description="Disordered" evidence="1">
    <location>
        <begin position="158"/>
        <end position="179"/>
    </location>
</feature>
<dbReference type="PANTHER" id="PTHR37533:SF2">
    <property type="entry name" value="FLAGELLAR HOOK-LENGTH CONTROL PROTEIN"/>
    <property type="match status" value="1"/>
</dbReference>
<dbReference type="InterPro" id="IPR052563">
    <property type="entry name" value="FliK"/>
</dbReference>
<evidence type="ECO:0000256" key="1">
    <source>
        <dbReference type="SAM" id="MobiDB-lite"/>
    </source>
</evidence>
<keyword evidence="3" id="KW-0966">Cell projection</keyword>
<dbReference type="AlphaFoldDB" id="A0A1J5PUC3"/>
<dbReference type="InterPro" id="IPR038610">
    <property type="entry name" value="FliK-like_C_sf"/>
</dbReference>
<keyword evidence="3" id="KW-0282">Flagellum</keyword>
<dbReference type="InterPro" id="IPR021136">
    <property type="entry name" value="Flagellar_hook_control-like_C"/>
</dbReference>
<dbReference type="CDD" id="cd17470">
    <property type="entry name" value="T3SS_Flik_C"/>
    <property type="match status" value="1"/>
</dbReference>
<dbReference type="EMBL" id="MLJW01006115">
    <property type="protein sequence ID" value="OIQ67149.1"/>
    <property type="molecule type" value="Genomic_DNA"/>
</dbReference>
<dbReference type="Gene3D" id="3.30.750.140">
    <property type="match status" value="1"/>
</dbReference>
<organism evidence="3">
    <name type="scientific">mine drainage metagenome</name>
    <dbReference type="NCBI Taxonomy" id="410659"/>
    <lineage>
        <taxon>unclassified sequences</taxon>
        <taxon>metagenomes</taxon>
        <taxon>ecological metagenomes</taxon>
    </lineage>
</organism>
<sequence>MQVRWRDAAALLLAPVAGETGTKSGFVFADALGQLGRPQEHKSTLAQAGTGFEGMLGSALSDKLGISATYEVAAASAVVPDSQVAETVTHWVTHGVQNAELTLDGLGSEPVQVRISLHGDQAQIDFRSNQADVRLALEGAGAQLKSMLSSEGLQLAGMSVGTSGKGSQQHEQRQPQTGIRQTTVLSVDALAGTTPRVGNRSVGQALDLYV</sequence>
<keyword evidence="3" id="KW-0969">Cilium</keyword>
<feature type="domain" description="Flagellar hook-length control protein-like C-terminal" evidence="2">
    <location>
        <begin position="87"/>
        <end position="168"/>
    </location>
</feature>
<reference evidence="3" key="1">
    <citation type="submission" date="2016-10" db="EMBL/GenBank/DDBJ databases">
        <title>Sequence of Gallionella enrichment culture.</title>
        <authorList>
            <person name="Poehlein A."/>
            <person name="Muehling M."/>
            <person name="Daniel R."/>
        </authorList>
    </citation>
    <scope>NUCLEOTIDE SEQUENCE</scope>
</reference>
<protein>
    <submittedName>
        <fullName evidence="3">Flagellar hook-length control protein</fullName>
    </submittedName>
</protein>
<evidence type="ECO:0000313" key="3">
    <source>
        <dbReference type="EMBL" id="OIQ67149.1"/>
    </source>
</evidence>
<proteinExistence type="predicted"/>